<evidence type="ECO:0000256" key="1">
    <source>
        <dbReference type="SAM" id="SignalP"/>
    </source>
</evidence>
<evidence type="ECO:0000313" key="2">
    <source>
        <dbReference type="EMBL" id="KAE9288871.1"/>
    </source>
</evidence>
<dbReference type="EMBL" id="QXFY01003081">
    <property type="protein sequence ID" value="KAE9288871.1"/>
    <property type="molecule type" value="Genomic_DNA"/>
</dbReference>
<feature type="signal peptide" evidence="1">
    <location>
        <begin position="1"/>
        <end position="27"/>
    </location>
</feature>
<reference evidence="2 3" key="1">
    <citation type="submission" date="2018-09" db="EMBL/GenBank/DDBJ databases">
        <title>Genomic investigation of the strawberry pathogen Phytophthora fragariae indicates pathogenicity is determined by transcriptional variation in three key races.</title>
        <authorList>
            <person name="Adams T.M."/>
            <person name="Armitage A.D."/>
            <person name="Sobczyk M.K."/>
            <person name="Bates H.J."/>
            <person name="Dunwell J.M."/>
            <person name="Nellist C.F."/>
            <person name="Harrison R.J."/>
        </authorList>
    </citation>
    <scope>NUCLEOTIDE SEQUENCE [LARGE SCALE GENOMIC DNA]</scope>
    <source>
        <strain evidence="2 3">NOV-77</strain>
    </source>
</reference>
<dbReference type="AlphaFoldDB" id="A0A6G0QIA3"/>
<organism evidence="2 3">
    <name type="scientific">Phytophthora fragariae</name>
    <dbReference type="NCBI Taxonomy" id="53985"/>
    <lineage>
        <taxon>Eukaryota</taxon>
        <taxon>Sar</taxon>
        <taxon>Stramenopiles</taxon>
        <taxon>Oomycota</taxon>
        <taxon>Peronosporomycetes</taxon>
        <taxon>Peronosporales</taxon>
        <taxon>Peronosporaceae</taxon>
        <taxon>Phytophthora</taxon>
    </lineage>
</organism>
<evidence type="ECO:0008006" key="4">
    <source>
        <dbReference type="Google" id="ProtNLM"/>
    </source>
</evidence>
<feature type="chain" id="PRO_5026313007" description="RxLR effector protein" evidence="1">
    <location>
        <begin position="28"/>
        <end position="89"/>
    </location>
</feature>
<gene>
    <name evidence="2" type="ORF">PF008_g26023</name>
</gene>
<keyword evidence="1" id="KW-0732">Signal</keyword>
<sequence length="89" mass="9674">MTRLATFWLRLLTCSSLISWCARTSIGSKVSRIPSEGSVKTSSPATLRWPGNGTVPSTVWRLSPRQPCVVHLLNAVGKLLPPLQTPAHP</sequence>
<comment type="caution">
    <text evidence="2">The sequence shown here is derived from an EMBL/GenBank/DDBJ whole genome shotgun (WGS) entry which is preliminary data.</text>
</comment>
<protein>
    <recommendedName>
        <fullName evidence="4">RxLR effector protein</fullName>
    </recommendedName>
</protein>
<accession>A0A6G0QIA3</accession>
<proteinExistence type="predicted"/>
<dbReference type="Proteomes" id="UP000486351">
    <property type="component" value="Unassembled WGS sequence"/>
</dbReference>
<evidence type="ECO:0000313" key="3">
    <source>
        <dbReference type="Proteomes" id="UP000486351"/>
    </source>
</evidence>
<name>A0A6G0QIA3_9STRA</name>